<dbReference type="KEGG" id="more:E1B28_002669"/>
<evidence type="ECO:0000256" key="1">
    <source>
        <dbReference type="SAM" id="MobiDB-lite"/>
    </source>
</evidence>
<comment type="caution">
    <text evidence="2">The sequence shown here is derived from an EMBL/GenBank/DDBJ whole genome shotgun (WGS) entry which is preliminary data.</text>
</comment>
<feature type="compositionally biased region" description="Acidic residues" evidence="1">
    <location>
        <begin position="123"/>
        <end position="142"/>
    </location>
</feature>
<protein>
    <recommendedName>
        <fullName evidence="4">Crinkler (CRN) family protein</fullName>
    </recommendedName>
</protein>
<organism evidence="2 3">
    <name type="scientific">Marasmius oreades</name>
    <name type="common">fairy-ring Marasmius</name>
    <dbReference type="NCBI Taxonomy" id="181124"/>
    <lineage>
        <taxon>Eukaryota</taxon>
        <taxon>Fungi</taxon>
        <taxon>Dikarya</taxon>
        <taxon>Basidiomycota</taxon>
        <taxon>Agaricomycotina</taxon>
        <taxon>Agaricomycetes</taxon>
        <taxon>Agaricomycetidae</taxon>
        <taxon>Agaricales</taxon>
        <taxon>Marasmiineae</taxon>
        <taxon>Marasmiaceae</taxon>
        <taxon>Marasmius</taxon>
    </lineage>
</organism>
<dbReference type="OrthoDB" id="3069695at2759"/>
<gene>
    <name evidence="2" type="ORF">E1B28_002669</name>
</gene>
<dbReference type="Proteomes" id="UP001049176">
    <property type="component" value="Chromosome 10"/>
</dbReference>
<dbReference type="EMBL" id="CM032190">
    <property type="protein sequence ID" value="KAG7086736.1"/>
    <property type="molecule type" value="Genomic_DNA"/>
</dbReference>
<evidence type="ECO:0000313" key="3">
    <source>
        <dbReference type="Proteomes" id="UP001049176"/>
    </source>
</evidence>
<proteinExistence type="predicted"/>
<dbReference type="AlphaFoldDB" id="A0A9P7RP64"/>
<feature type="region of interest" description="Disordered" evidence="1">
    <location>
        <begin position="112"/>
        <end position="162"/>
    </location>
</feature>
<name>A0A9P7RP64_9AGAR</name>
<sequence length="335" mass="38347">MTSLEGLISPDVSDGGPLMAPDLICNYIDDFTNEAPYSDNSGYCTLHEIAWKNKDRSALFEDVVGSYKSLKIFVKFTDGFQERLLVTPEYKVALSDAKLWFDGQEVPKTTFTQQDSYWMPTKDEDEGEDQQMASDDEDQQMDSDDKRESRHMGTDDGPDWPTSSEAQGAFIVCGIPGIGKSSFLYYVLVERLLANLPTCFQTEPDVFTYWCDKGVFRCKLERTETGFLIPSRVWFLVDSNKKIEEPDTKILNTHARVIQAASPRKNRLDWTRKRSIFTYIWYMKPSPLSELLIMKQFWPRKPSDEQVTKFVANYGPSARLIAGFAHATDEYGEQL</sequence>
<reference evidence="2" key="1">
    <citation type="journal article" date="2021" name="Genome Biol. Evol.">
        <title>The assembled and annotated genome of the fairy-ring fungus Marasmius oreades.</title>
        <authorList>
            <person name="Hiltunen M."/>
            <person name="Ament-Velasquez S.L."/>
            <person name="Johannesson H."/>
        </authorList>
    </citation>
    <scope>NUCLEOTIDE SEQUENCE</scope>
    <source>
        <strain evidence="2">03SP1</strain>
    </source>
</reference>
<dbReference type="RefSeq" id="XP_043003207.1">
    <property type="nucleotide sequence ID" value="XM_043159604.1"/>
</dbReference>
<keyword evidence="3" id="KW-1185">Reference proteome</keyword>
<dbReference type="GeneID" id="66071745"/>
<evidence type="ECO:0000313" key="2">
    <source>
        <dbReference type="EMBL" id="KAG7086736.1"/>
    </source>
</evidence>
<accession>A0A9P7RP64</accession>
<evidence type="ECO:0008006" key="4">
    <source>
        <dbReference type="Google" id="ProtNLM"/>
    </source>
</evidence>
<feature type="compositionally biased region" description="Basic and acidic residues" evidence="1">
    <location>
        <begin position="143"/>
        <end position="154"/>
    </location>
</feature>